<evidence type="ECO:0000256" key="1">
    <source>
        <dbReference type="ARBA" id="ARBA00022441"/>
    </source>
</evidence>
<gene>
    <name evidence="4" type="primary">Contig7862.g8384</name>
    <name evidence="4" type="ORF">STYLEM_3798</name>
</gene>
<dbReference type="AlphaFoldDB" id="A0A077ZY62"/>
<keyword evidence="2" id="KW-0677">Repeat</keyword>
<dbReference type="PANTHER" id="PTHR46093">
    <property type="entry name" value="ACYL-COA-BINDING DOMAIN-CONTAINING PROTEIN 5"/>
    <property type="match status" value="1"/>
</dbReference>
<protein>
    <submittedName>
        <fullName evidence="4">Kelch motif family protein</fullName>
    </submittedName>
</protein>
<keyword evidence="1" id="KW-0880">Kelch repeat</keyword>
<evidence type="ECO:0000313" key="4">
    <source>
        <dbReference type="EMBL" id="CDW74815.1"/>
    </source>
</evidence>
<dbReference type="SUPFAM" id="SSF117281">
    <property type="entry name" value="Kelch motif"/>
    <property type="match status" value="1"/>
</dbReference>
<evidence type="ECO:0000256" key="2">
    <source>
        <dbReference type="ARBA" id="ARBA00022737"/>
    </source>
</evidence>
<keyword evidence="5" id="KW-1185">Reference proteome</keyword>
<feature type="region of interest" description="Disordered" evidence="3">
    <location>
        <begin position="910"/>
        <end position="929"/>
    </location>
</feature>
<dbReference type="InterPro" id="IPR015915">
    <property type="entry name" value="Kelch-typ_b-propeller"/>
</dbReference>
<accession>A0A077ZY62</accession>
<sequence length="929" mass="107820">MAEQQQQPHQPVATSKPIKLVTQAITGSIIPPVFNSNVHSRAQSQAMKNSTGSQLSQIDNSVSSQGQDKIPLNQNPFKYLYKLRYQNPSIKENQQKQYIDQLPALVNNTQDDFFQKKFDQYLQKVSDPKFSKTTTSNFLNKMTTTNTLAMTQTMNQSTSSRFMETMSNKKMLKTNGSLRNLKALEPLKFRSNSHTQRSSSQQNKIDIQQVQFNLNKLNELDKTPGYDEFGNTDDFNQTWRNTSLGNLRTYSTKFNDTHFNAGNTTGGFHTSRSTLSQQQIKVEQNIQTYRDWNQANQLLKNNRDFHLDMTNDMHEFQADRYYNTIKDFSEYVHKIKDMPVIRVSKKKEPKENEDFKIQKGSNHEKNNQKNLQQKHVYYNSLISSDMKLYWEKIPAMKWSPDSREGATFLCVEQKVFLFGGLSSKLHKDTEILNASTWRWLKPQEFKVRHQPNPRYNHSAVIYFDHIIVFGGQQTYNPQTKIRNTLNDLLLFNTQTFEWEQIHYGGMFFSRKQHVAAIVSHHMLLYGGCNDEGIYESGLLALNLGTFKWMPCPTDGEDPGKLINQTCCSVIHPERATKKSFSLFKNPSEMKYRQFSRIKHEGVYFFGGKRPDGFSTNNLHILRIGIKPLQWFQPETKGTPPPPRYGHSMNYFESMNCLVIFGGRNDTLLEKRYDFKENFLNDLWLLHLENMTWIRVSNIGDVPSPRYCFSSAIYGSRLVIFGGLNSQTYNNSDLYICELDPLLSRQYEAEKNRKILDFKKELARNKFSGEDAQSQTAQILQKYFGERLKNKKMPLPINLITYLENRHQAIEKQKNLQKQIQKSNNHLTTYQINSSQQNSQNSKTPNDQLIEGLQQFVVSAGVSRIEEDQEFEGDSQKSLVEKHNVDEDSMMNNQGINQYLGRNNIQVEGAYELKDTSFEDSYDQSPANKR</sequence>
<proteinExistence type="predicted"/>
<feature type="region of interest" description="Disordered" evidence="3">
    <location>
        <begin position="346"/>
        <end position="367"/>
    </location>
</feature>
<organism evidence="4 5">
    <name type="scientific">Stylonychia lemnae</name>
    <name type="common">Ciliate</name>
    <dbReference type="NCBI Taxonomy" id="5949"/>
    <lineage>
        <taxon>Eukaryota</taxon>
        <taxon>Sar</taxon>
        <taxon>Alveolata</taxon>
        <taxon>Ciliophora</taxon>
        <taxon>Intramacronucleata</taxon>
        <taxon>Spirotrichea</taxon>
        <taxon>Stichotrichia</taxon>
        <taxon>Sporadotrichida</taxon>
        <taxon>Oxytrichidae</taxon>
        <taxon>Stylonychinae</taxon>
        <taxon>Stylonychia</taxon>
    </lineage>
</organism>
<name>A0A077ZY62_STYLE</name>
<dbReference type="EMBL" id="CCKQ01003685">
    <property type="protein sequence ID" value="CDW74815.1"/>
    <property type="molecule type" value="Genomic_DNA"/>
</dbReference>
<evidence type="ECO:0000256" key="3">
    <source>
        <dbReference type="SAM" id="MobiDB-lite"/>
    </source>
</evidence>
<reference evidence="4 5" key="1">
    <citation type="submission" date="2014-06" db="EMBL/GenBank/DDBJ databases">
        <authorList>
            <person name="Swart Estienne"/>
        </authorList>
    </citation>
    <scope>NUCLEOTIDE SEQUENCE [LARGE SCALE GENOMIC DNA]</scope>
    <source>
        <strain evidence="4 5">130c</strain>
    </source>
</reference>
<feature type="region of interest" description="Disordered" evidence="3">
    <location>
        <begin position="40"/>
        <end position="69"/>
    </location>
</feature>
<dbReference type="PANTHER" id="PTHR46093:SF18">
    <property type="entry name" value="FIBRONECTIN TYPE-III DOMAIN-CONTAINING PROTEIN"/>
    <property type="match status" value="1"/>
</dbReference>
<dbReference type="Pfam" id="PF24681">
    <property type="entry name" value="Kelch_KLHDC2_KLHL20_DRC7"/>
    <property type="match status" value="2"/>
</dbReference>
<dbReference type="Proteomes" id="UP000039865">
    <property type="component" value="Unassembled WGS sequence"/>
</dbReference>
<evidence type="ECO:0000313" key="5">
    <source>
        <dbReference type="Proteomes" id="UP000039865"/>
    </source>
</evidence>
<dbReference type="InParanoid" id="A0A077ZY62"/>
<dbReference type="Gene3D" id="2.120.10.80">
    <property type="entry name" value="Kelch-type beta propeller"/>
    <property type="match status" value="2"/>
</dbReference>
<dbReference type="OrthoDB" id="283188at2759"/>